<proteinExistence type="predicted"/>
<gene>
    <name evidence="1" type="ORF">NX720_00465</name>
</gene>
<dbReference type="Proteomes" id="UP001163255">
    <property type="component" value="Chromosome"/>
</dbReference>
<organism evidence="1 2">
    <name type="scientific">Endozoicomonas euniceicola</name>
    <dbReference type="NCBI Taxonomy" id="1234143"/>
    <lineage>
        <taxon>Bacteria</taxon>
        <taxon>Pseudomonadati</taxon>
        <taxon>Pseudomonadota</taxon>
        <taxon>Gammaproteobacteria</taxon>
        <taxon>Oceanospirillales</taxon>
        <taxon>Endozoicomonadaceae</taxon>
        <taxon>Endozoicomonas</taxon>
    </lineage>
</organism>
<evidence type="ECO:0000313" key="1">
    <source>
        <dbReference type="EMBL" id="UYM16442.1"/>
    </source>
</evidence>
<dbReference type="EMBL" id="CP103300">
    <property type="protein sequence ID" value="UYM16442.1"/>
    <property type="molecule type" value="Genomic_DNA"/>
</dbReference>
<name>A0ABY6GV34_9GAMM</name>
<evidence type="ECO:0000313" key="2">
    <source>
        <dbReference type="Proteomes" id="UP001163255"/>
    </source>
</evidence>
<reference evidence="1" key="1">
    <citation type="submission" date="2022-10" db="EMBL/GenBank/DDBJ databases">
        <title>Completed Genome Sequence of two octocoral isolated bacterium, Endozoicomonas euniceicola EF212T and Endozoicomonas gorgoniicola PS125T.</title>
        <authorList>
            <person name="Chiou Y.-J."/>
            <person name="Chen Y.-H."/>
        </authorList>
    </citation>
    <scope>NUCLEOTIDE SEQUENCE</scope>
    <source>
        <strain evidence="1">EF212</strain>
    </source>
</reference>
<keyword evidence="2" id="KW-1185">Reference proteome</keyword>
<sequence length="54" mass="5950">MKIQPAANSQFPSKNQTNLQAREFRGLKSEPNDLSSGLPVDACNNTTISRCRDV</sequence>
<accession>A0ABY6GV34</accession>
<dbReference type="RefSeq" id="WP_262598736.1">
    <property type="nucleotide sequence ID" value="NZ_CP103300.1"/>
</dbReference>
<protein>
    <submittedName>
        <fullName evidence="1">Uncharacterized protein</fullName>
    </submittedName>
</protein>